<reference evidence="1" key="1">
    <citation type="submission" date="2019-06" db="EMBL/GenBank/DDBJ databases">
        <authorList>
            <person name="Zheng W."/>
        </authorList>
    </citation>
    <scope>NUCLEOTIDE SEQUENCE</scope>
    <source>
        <strain evidence="1">QDHG01</strain>
    </source>
</reference>
<comment type="caution">
    <text evidence="1">The sequence shown here is derived from an EMBL/GenBank/DDBJ whole genome shotgun (WGS) entry which is preliminary data.</text>
</comment>
<organism evidence="1 2">
    <name type="scientific">Halteria grandinella</name>
    <dbReference type="NCBI Taxonomy" id="5974"/>
    <lineage>
        <taxon>Eukaryota</taxon>
        <taxon>Sar</taxon>
        <taxon>Alveolata</taxon>
        <taxon>Ciliophora</taxon>
        <taxon>Intramacronucleata</taxon>
        <taxon>Spirotrichea</taxon>
        <taxon>Stichotrichia</taxon>
        <taxon>Sporadotrichida</taxon>
        <taxon>Halteriidae</taxon>
        <taxon>Halteria</taxon>
    </lineage>
</organism>
<proteinExistence type="predicted"/>
<dbReference type="EMBL" id="RRYP01003973">
    <property type="protein sequence ID" value="TNV83285.1"/>
    <property type="molecule type" value="Genomic_DNA"/>
</dbReference>
<gene>
    <name evidence="1" type="ORF">FGO68_gene1123</name>
</gene>
<name>A0A8J8T6B4_HALGN</name>
<accession>A0A8J8T6B4</accession>
<evidence type="ECO:0000313" key="1">
    <source>
        <dbReference type="EMBL" id="TNV83285.1"/>
    </source>
</evidence>
<protein>
    <submittedName>
        <fullName evidence="1">Uncharacterized protein</fullName>
    </submittedName>
</protein>
<sequence length="115" mass="12974">MRDIVNELSVDLIDEEDNETTFTKVYIEYMESQILQHENVEFNQLEQMLAPKGSGQDSSLVPQTAKSGKSDELRIMGANIELDQFSLDGISELYLKEQNILELAAYGQNSLLGPF</sequence>
<dbReference type="AlphaFoldDB" id="A0A8J8T6B4"/>
<dbReference type="Proteomes" id="UP000785679">
    <property type="component" value="Unassembled WGS sequence"/>
</dbReference>
<evidence type="ECO:0000313" key="2">
    <source>
        <dbReference type="Proteomes" id="UP000785679"/>
    </source>
</evidence>
<keyword evidence="2" id="KW-1185">Reference proteome</keyword>